<dbReference type="PANTHER" id="PTHR16026:SF0">
    <property type="entry name" value="CARTILAGE ACIDIC PROTEIN 1"/>
    <property type="match status" value="1"/>
</dbReference>
<keyword evidence="4" id="KW-1185">Reference proteome</keyword>
<dbReference type="PANTHER" id="PTHR16026">
    <property type="entry name" value="CARTILAGE ACIDIC PROTEIN 1"/>
    <property type="match status" value="1"/>
</dbReference>
<dbReference type="SUPFAM" id="SSF69318">
    <property type="entry name" value="Integrin alpha N-terminal domain"/>
    <property type="match status" value="2"/>
</dbReference>
<accession>A0ABT0QBQ6</accession>
<evidence type="ECO:0000313" key="3">
    <source>
        <dbReference type="EMBL" id="MCL6293918.1"/>
    </source>
</evidence>
<evidence type="ECO:0000256" key="1">
    <source>
        <dbReference type="ARBA" id="ARBA00022729"/>
    </source>
</evidence>
<organism evidence="3 4">
    <name type="scientific">Jejuia spongiicola</name>
    <dbReference type="NCBI Taxonomy" id="2942207"/>
    <lineage>
        <taxon>Bacteria</taxon>
        <taxon>Pseudomonadati</taxon>
        <taxon>Bacteroidota</taxon>
        <taxon>Flavobacteriia</taxon>
        <taxon>Flavobacteriales</taxon>
        <taxon>Flavobacteriaceae</taxon>
        <taxon>Jejuia</taxon>
    </lineage>
</organism>
<evidence type="ECO:0000313" key="4">
    <source>
        <dbReference type="Proteomes" id="UP001165381"/>
    </source>
</evidence>
<proteinExistence type="predicted"/>
<sequence length="1102" mass="124721">MKKIIIYITLLFLLVNCNQNKEYKTIKAIKNKPSNDTTLFTLVSNKKTTFTFQNNVEETPDLNFLNFGNIYNGGGVATADFNNDGLVDVFFVANQNSNKLYLNEGDFKFKDITETSGLEDAKGWSTGVSVVDINNDGWLDIYICKSGSRNAYSSRENKLFINQKNNTFIDKAKEWKINNPGFSTQSYFFDFDKDGDLDMYLVSHRPDFENTGKLDMRIERDYSRFSSDILYRNDGAYFTEITHPAGMVNKTWGLSASIGDFNNDGWPDVYVCNDFLTPDMLYINNKNGTFTNEILDRIKHISFSSMGSDYADLNNDLLPDLFVLEMASEDHVRSKQNMATMSTENFNSLVKNNYHHQYMVNTLQLNRGNGKYSEMAQISGLAKTDWSWAPLIADFDNDGLKDIFVTNGILKDMANQDFRTELDKRFSEKKQPSFKEITALQPSTKLGNYVFKNEGNLNFTKSAKAWGLSEKTQSNGSAYADFDNDGDLDLVINNINDTPLLYQNNDTNNFIQIKLNGGDKNKFAIGSKITITVNTAKQYQELYTSRGFISSVQNVVNFGIGDATIIDEILIEWPNQKYTKLTDVDANQIISVNQENATQLENKNKETPKTLLKNNDPTEQGITYKHNENEFDDYKKQILLPHSQSTNGPFIDKSDVNGDGLEDFFIGGAKDQSGELYIQNKNGNFIKQSTKTWQEDKQYEDLGVLFLDIDNDDDDDLYVVSGGAEFEENSSFYQDRIYLNDGKGNFSKGKNILPKINSSGQSIKASDIDNDGDLDLFVGGRIIPNKYPYAPESIILINENGKFYNRTETIAPEIKNIGLVTDAVFSDYDNDNDMDLIVVGEWMLITVFENDNGVLKIAKNETINNTEGLWFSIESMDIDNDGDMDYFVGNLGLNTKYKASVKKPFHVFCDDFDNSGTYDIVLTSNYKGTLVPSRGRECSSQQMPFIKDKFPTFSEFAEATLEDIYGKEALSKALHLKAHMLNSIFLENDGKGNFEIKSLPKMLQIAPIMDFEFANIDNNKGKEIIAIGNHYNAEVETVRYDASLGNILSYKDKKFDVLNMNKTGFINQGNSKDIITINKKKDTILLITNNDGKVNLFSRQNK</sequence>
<dbReference type="EMBL" id="JAMFLZ010000001">
    <property type="protein sequence ID" value="MCL6293918.1"/>
    <property type="molecule type" value="Genomic_DNA"/>
</dbReference>
<dbReference type="Pfam" id="PF13517">
    <property type="entry name" value="FG-GAP_3"/>
    <property type="match status" value="7"/>
</dbReference>
<feature type="domain" description="ASPIC/UnbV" evidence="2">
    <location>
        <begin position="524"/>
        <end position="590"/>
    </location>
</feature>
<reference evidence="3" key="1">
    <citation type="submission" date="2022-05" db="EMBL/GenBank/DDBJ databases">
        <authorList>
            <person name="Park J.-S."/>
        </authorList>
    </citation>
    <scope>NUCLEOTIDE SEQUENCE</scope>
    <source>
        <strain evidence="3">2012CJ34-3</strain>
    </source>
</reference>
<dbReference type="Proteomes" id="UP001165381">
    <property type="component" value="Unassembled WGS sequence"/>
</dbReference>
<keyword evidence="1" id="KW-0732">Signal</keyword>
<dbReference type="InterPro" id="IPR028994">
    <property type="entry name" value="Integrin_alpha_N"/>
</dbReference>
<dbReference type="RefSeq" id="WP_249971945.1">
    <property type="nucleotide sequence ID" value="NZ_JAMFLZ010000001.1"/>
</dbReference>
<dbReference type="InterPro" id="IPR027039">
    <property type="entry name" value="Crtac1"/>
</dbReference>
<gene>
    <name evidence="3" type="ORF">M3P09_02865</name>
</gene>
<protein>
    <submittedName>
        <fullName evidence="3">VCBS repeat-containing protein</fullName>
    </submittedName>
</protein>
<name>A0ABT0QBQ6_9FLAO</name>
<dbReference type="InterPro" id="IPR011519">
    <property type="entry name" value="UnbV_ASPIC"/>
</dbReference>
<dbReference type="Gene3D" id="2.130.10.130">
    <property type="entry name" value="Integrin alpha, N-terminal"/>
    <property type="match status" value="4"/>
</dbReference>
<evidence type="ECO:0000259" key="2">
    <source>
        <dbReference type="Pfam" id="PF07593"/>
    </source>
</evidence>
<dbReference type="InterPro" id="IPR013517">
    <property type="entry name" value="FG-GAP"/>
</dbReference>
<comment type="caution">
    <text evidence="3">The sequence shown here is derived from an EMBL/GenBank/DDBJ whole genome shotgun (WGS) entry which is preliminary data.</text>
</comment>
<dbReference type="Pfam" id="PF07593">
    <property type="entry name" value="UnbV_ASPIC"/>
    <property type="match status" value="1"/>
</dbReference>